<dbReference type="Pfam" id="PF00057">
    <property type="entry name" value="Ldl_recept_a"/>
    <property type="match status" value="1"/>
</dbReference>
<evidence type="ECO:0000256" key="1">
    <source>
        <dbReference type="SAM" id="MobiDB-lite"/>
    </source>
</evidence>
<dbReference type="PROSITE" id="PS50068">
    <property type="entry name" value="LDLRA_2"/>
    <property type="match status" value="1"/>
</dbReference>
<feature type="compositionally biased region" description="Pro residues" evidence="1">
    <location>
        <begin position="1711"/>
        <end position="1721"/>
    </location>
</feature>
<evidence type="ECO:0000256" key="2">
    <source>
        <dbReference type="SAM" id="Phobius"/>
    </source>
</evidence>
<dbReference type="Pfam" id="PF01857">
    <property type="entry name" value="RB_B"/>
    <property type="match status" value="1"/>
</dbReference>
<dbReference type="GO" id="GO:0000785">
    <property type="term" value="C:chromatin"/>
    <property type="evidence" value="ECO:0007669"/>
    <property type="project" value="TreeGrafter"/>
</dbReference>
<feature type="transmembrane region" description="Helical" evidence="2">
    <location>
        <begin position="1577"/>
        <end position="1598"/>
    </location>
</feature>
<organism evidence="3">
    <name type="scientific">Cyprideis torosa</name>
    <dbReference type="NCBI Taxonomy" id="163714"/>
    <lineage>
        <taxon>Eukaryota</taxon>
        <taxon>Metazoa</taxon>
        <taxon>Ecdysozoa</taxon>
        <taxon>Arthropoda</taxon>
        <taxon>Crustacea</taxon>
        <taxon>Oligostraca</taxon>
        <taxon>Ostracoda</taxon>
        <taxon>Podocopa</taxon>
        <taxon>Podocopida</taxon>
        <taxon>Cytherocopina</taxon>
        <taxon>Cytheroidea</taxon>
        <taxon>Cytherideidae</taxon>
        <taxon>Cyprideis</taxon>
    </lineage>
</organism>
<dbReference type="OrthoDB" id="844594at2759"/>
<dbReference type="PANTHER" id="PTHR13742">
    <property type="entry name" value="RETINOBLASTOMA-ASSOCIATED PROTEIN RB -RELATED"/>
    <property type="match status" value="1"/>
</dbReference>
<feature type="region of interest" description="Disordered" evidence="1">
    <location>
        <begin position="968"/>
        <end position="992"/>
    </location>
</feature>
<dbReference type="GO" id="GO:0030154">
    <property type="term" value="P:cell differentiation"/>
    <property type="evidence" value="ECO:0007669"/>
    <property type="project" value="TreeGrafter"/>
</dbReference>
<dbReference type="SUPFAM" id="SSF57424">
    <property type="entry name" value="LDL receptor-like module"/>
    <property type="match status" value="1"/>
</dbReference>
<dbReference type="SMART" id="SM00355">
    <property type="entry name" value="ZnF_C2H2"/>
    <property type="match status" value="7"/>
</dbReference>
<dbReference type="InterPro" id="IPR028309">
    <property type="entry name" value="RB_fam"/>
</dbReference>
<dbReference type="InterPro" id="IPR002720">
    <property type="entry name" value="RB_A"/>
</dbReference>
<dbReference type="InterPro" id="IPR036236">
    <property type="entry name" value="Znf_C2H2_sf"/>
</dbReference>
<dbReference type="PROSITE" id="PS01209">
    <property type="entry name" value="LDLRA_1"/>
    <property type="match status" value="1"/>
</dbReference>
<dbReference type="InterPro" id="IPR032735">
    <property type="entry name" value="BROMI_M"/>
</dbReference>
<feature type="transmembrane region" description="Helical" evidence="2">
    <location>
        <begin position="1302"/>
        <end position="1319"/>
    </location>
</feature>
<dbReference type="PANTHER" id="PTHR13742:SF17">
    <property type="entry name" value="RE32990P-RELATED"/>
    <property type="match status" value="1"/>
</dbReference>
<dbReference type="PROSITE" id="PS00028">
    <property type="entry name" value="ZINC_FINGER_C2H2_1"/>
    <property type="match status" value="6"/>
</dbReference>
<dbReference type="Pfam" id="PF14961">
    <property type="entry name" value="BROMI"/>
    <property type="match status" value="1"/>
</dbReference>
<dbReference type="Pfam" id="PF23431">
    <property type="entry name" value="BROMI_N"/>
    <property type="match status" value="1"/>
</dbReference>
<feature type="region of interest" description="Disordered" evidence="1">
    <location>
        <begin position="1757"/>
        <end position="1780"/>
    </location>
</feature>
<dbReference type="CDD" id="cd00112">
    <property type="entry name" value="LDLa"/>
    <property type="match status" value="1"/>
</dbReference>
<feature type="region of interest" description="Disordered" evidence="1">
    <location>
        <begin position="623"/>
        <end position="643"/>
    </location>
</feature>
<dbReference type="SUPFAM" id="SSF57667">
    <property type="entry name" value="beta-beta-alpha zinc fingers"/>
    <property type="match status" value="3"/>
</dbReference>
<dbReference type="InterPro" id="IPR023415">
    <property type="entry name" value="LDLR_class-A_CS"/>
</dbReference>
<sequence>MALASVIGDLCEFHEGQVLEAKDIREHWLKPRLNTFFDLKVLKGSLEISENFLNSHYFKHNLKALNTLHRQFVVGEGELDEVVFLRDDVDSILGAGVSDGNNHSTTEDEFHTAMAVRKSQMEEQGGDTSHHPTGSLVPSTPLTGRMYLKPRLPVAVDPENDSNPTTSENALEVATENLAHLSQMLSEEENPASVEEVFGDWSDKSLIPIMREKLVCLRSAFEAAFAHQLTSQGATEEEQLTKKRADASEKLCLRLLKRMLSAERKIVNGESQLKMLVSHAQFLPSVFAVSLEIVLSTHCAPSRSHWSTFPWVLKALDLAPFFFYRVIEIVFRVDDFTRDVVKHLNWVEESVLESFVWRSESPLWEKLRQLSSLETEQVSQLGTLHLDENATADGQPSLSRAVPLCADVLLPSMIQDAPAPEPLKTALLDSPKKDWATVNLSDRFSSPVKAIVPTTTWQRGDLNREKPSEAGSVEGESSKQKGSLALFFRKFYYLASVRLRHLLERLGIAETALHQKIWTCIEETVSECDKSFTNIMHWYRLQPQAASHVYRSVLLRRILPEEKDSVENDQNNSGSEEKSIDGVKQENATEERCDLIKFYNQVFHPELKNFALKFIAKGSKAQRLHHPPLSPMPSNKRASPTGVKRKISANHEVYVRPYDPEHLQKDPPSVLFQFSKSPMSMDLSAINKFVRLSCSPAEQKRCGDEPAELMRGSSTRKRILRDSPDQVEDEGQGLPTPKMAKRLEHVLRERIASPSAASAVGGEEESSNASRRLLSGKNVSFFLYGRRGAPSVASCPTNIRSELFVGVLRIFAMERPVSIQGGLGGAFGSDSQLPQGEVDLSKVPFPDLSKCRGRRRKLTYSCDMCGLKFNRKYNFERHLRSHTGEKPFDCKFCGRTFSDASGRDRHHLLHEGKHRQIECPLCSKKMRDKWTLENHLRKHTGERPFVCSCGSRFRKMSSLRAHVRRKDAGGCSPLKDPAEGTQGVIKKGRKPRESLSARLSVKMCQTTQTGAEGECTRPEATLDETGAEGECTRPEATLDETSVDQNHSNSNGIPGEHSRVMEYMCCFCPKRFSEPNALRFHVGLDHLTPDDTYCPMNAKLVVVRYAKEGIRFACRYCPNQHFPLEEDLMDHITTVHRPPSNRKGITECHFCSRVFEHFQRLSEHLEEHRDQTRHICPYCELRFLERRSLSRHLQIHVGACEEEGGAEGLPPRLSPVRQEEEGVNGDMTNSDEDLKPGIFMADAGSPPPLLTAEEHVELVMDEEGAGELVAVGRMSSRPGSSVVPPECLSPRERHVMNSQRNTIVWIFVLAVCLVFFYMVQATIRPSHSGPLPHLVISSESEPLLRKRLGEKLRKRVTIHTGVEGGTLSSTLLIKRLELNDFGIFVCEAQILGEIFLHEFVHIVLDPGETTVGLAPVDAWCPSGHFKCSSGECLHQMYVCDNVPDCDGDEDEDMCGPDVCEKKLSCMDGRCLAPSVCCFDGSVNSGAPLASDSAAVSPPPPLPVDRSNLFPILPPNCSSITTRIPCCFELFKHESSLISPELVERQRDVNHSTEIDSLEQTVFTTIGMRRYPIPDVTGCGLAFLIMIVIMAVAICRINLRRAAIVRSQALALRNLPQDRHLDEHLLGTFGGAGRSSGSGEGGPQVVTYNINNGVQWLTGNDRGDSSMFRSHQRPPSYSEAVRATFPVRTHGPLPPHEGPPPPYQSTDDLSAPLPPSHQPGGPPRRLRAGGDDDANGNSLQQDQVEENNNVVSQIGHLTSPEGAEARQPQPAGSPPRAESELSRYPFSEGIVDLLWHLEPMINSSTETPDAQALLDHVQSADPRLTQYELRRLLKKCVRQWLDPVIEEEMEGVASAGAALPTAGPQFESLASRIAGRVMETDEGKTLAQDLREFFESAREEITHGLETVAPDVAWATENHYLLDGRGHGTDDTSDLVSPSQEDTISFASLDGSLNQSSVMFLTPDQYQLISRNLHPRLPHEVRLQALDMLFTVSTADLLANEKWCAQLRMDLQRACIADSVSVVSKAIRFHGRLLSSQSGICVKEGVINLCEALLLGIDALSGSSWENGIDLNHISVVRVCRIAHLLVEALGNIAKFWVRMSAKFVTEIIHSCLDVLDTLRPENQMRSHKYGSWLMFALVDPFCCWFRVWMRGAFARNRVVDKLSRSPIFVSSLLSAFMALDQSQPEHQVTFPPLAQVASNGEPHLIPTRAVTEAAEAMLISFVGTTLQYKRSRRVLFSEGSSVLLEDIVGKLVDLSLQPLSTQPLVSRCARRVLESLCFHSRNVQDLFSSPQTVGKLVAPVSLEGKRVVPRQILHQLEEVERVSAVLEIKGRILRVLLMWPSVQSTLKNEEVEALFLEIKEWIEPARIRRSGIPGLVMLIEAVIPILSMERGRQMAAETGLRSEIDATLLRLRKNQNHQKKGSGWRFRHLLEDALKKCG</sequence>
<dbReference type="InterPro" id="IPR036055">
    <property type="entry name" value="LDL_receptor-like_sf"/>
</dbReference>
<dbReference type="EMBL" id="OB661916">
    <property type="protein sequence ID" value="CAD7229182.1"/>
    <property type="molecule type" value="Genomic_DNA"/>
</dbReference>
<dbReference type="PROSITE" id="PS50157">
    <property type="entry name" value="ZINC_FINGER_C2H2_2"/>
    <property type="match status" value="5"/>
</dbReference>
<dbReference type="GO" id="GO:0005634">
    <property type="term" value="C:nucleus"/>
    <property type="evidence" value="ECO:0007669"/>
    <property type="project" value="InterPro"/>
</dbReference>
<evidence type="ECO:0000313" key="3">
    <source>
        <dbReference type="EMBL" id="CAD7229182.1"/>
    </source>
</evidence>
<dbReference type="InterPro" id="IPR036915">
    <property type="entry name" value="Cyclin-like_sf"/>
</dbReference>
<keyword evidence="2" id="KW-0472">Membrane</keyword>
<proteinExistence type="predicted"/>
<feature type="region of interest" description="Disordered" evidence="1">
    <location>
        <begin position="118"/>
        <end position="142"/>
    </location>
</feature>
<feature type="region of interest" description="Disordered" evidence="1">
    <location>
        <begin position="1686"/>
        <end position="1738"/>
    </location>
</feature>
<gene>
    <name evidence="3" type="ORF">CTOB1V02_LOCUS7055</name>
</gene>
<dbReference type="SMART" id="SM00192">
    <property type="entry name" value="LDLa"/>
    <property type="match status" value="1"/>
</dbReference>
<name>A0A7R8WCQ2_9CRUS</name>
<feature type="compositionally biased region" description="Basic and acidic residues" evidence="1">
    <location>
        <begin position="575"/>
        <end position="585"/>
    </location>
</feature>
<dbReference type="Pfam" id="PF01858">
    <property type="entry name" value="RB_A"/>
    <property type="match status" value="1"/>
</dbReference>
<dbReference type="SUPFAM" id="SSF47954">
    <property type="entry name" value="Cyclin-like"/>
    <property type="match status" value="2"/>
</dbReference>
<dbReference type="Gene3D" id="1.10.472.140">
    <property type="match status" value="1"/>
</dbReference>
<feature type="region of interest" description="Disordered" evidence="1">
    <location>
        <begin position="564"/>
        <end position="585"/>
    </location>
</feature>
<dbReference type="Gene3D" id="1.10.472.10">
    <property type="entry name" value="Cyclin-like"/>
    <property type="match status" value="3"/>
</dbReference>
<dbReference type="GO" id="GO:0000977">
    <property type="term" value="F:RNA polymerase II transcription regulatory region sequence-specific DNA binding"/>
    <property type="evidence" value="ECO:0007669"/>
    <property type="project" value="TreeGrafter"/>
</dbReference>
<dbReference type="GO" id="GO:0006357">
    <property type="term" value="P:regulation of transcription by RNA polymerase II"/>
    <property type="evidence" value="ECO:0007669"/>
    <property type="project" value="InterPro"/>
</dbReference>
<dbReference type="Gene3D" id="3.30.160.60">
    <property type="entry name" value="Classic Zinc Finger"/>
    <property type="match status" value="6"/>
</dbReference>
<keyword evidence="2" id="KW-0812">Transmembrane</keyword>
<dbReference type="InterPro" id="IPR055391">
    <property type="entry name" value="BROMI_N"/>
</dbReference>
<dbReference type="Gene3D" id="4.10.400.10">
    <property type="entry name" value="Low-density Lipoprotein Receptor"/>
    <property type="match status" value="1"/>
</dbReference>
<dbReference type="InterPro" id="IPR002719">
    <property type="entry name" value="RB_B"/>
</dbReference>
<dbReference type="GO" id="GO:2000134">
    <property type="term" value="P:negative regulation of G1/S transition of mitotic cell cycle"/>
    <property type="evidence" value="ECO:0007669"/>
    <property type="project" value="TreeGrafter"/>
</dbReference>
<reference evidence="3" key="1">
    <citation type="submission" date="2020-11" db="EMBL/GenBank/DDBJ databases">
        <authorList>
            <person name="Tran Van P."/>
        </authorList>
    </citation>
    <scope>NUCLEOTIDE SEQUENCE</scope>
</reference>
<dbReference type="GO" id="GO:0005667">
    <property type="term" value="C:transcription regulator complex"/>
    <property type="evidence" value="ECO:0007669"/>
    <property type="project" value="TreeGrafter"/>
</dbReference>
<feature type="region of interest" description="Disordered" evidence="1">
    <location>
        <begin position="1204"/>
        <end position="1232"/>
    </location>
</feature>
<keyword evidence="2" id="KW-1133">Transmembrane helix</keyword>
<protein>
    <submittedName>
        <fullName evidence="3">Uncharacterized protein</fullName>
    </submittedName>
</protein>
<accession>A0A7R8WCQ2</accession>
<dbReference type="Pfam" id="PF00096">
    <property type="entry name" value="zf-C2H2"/>
    <property type="match status" value="1"/>
</dbReference>
<feature type="compositionally biased region" description="Pro residues" evidence="1">
    <location>
        <begin position="1691"/>
        <end position="1702"/>
    </location>
</feature>
<dbReference type="InterPro" id="IPR002172">
    <property type="entry name" value="LDrepeatLR_classA_rpt"/>
</dbReference>
<dbReference type="InterPro" id="IPR013087">
    <property type="entry name" value="Znf_C2H2_type"/>
</dbReference>
<dbReference type="SMART" id="SM01368">
    <property type="entry name" value="RB_A"/>
    <property type="match status" value="1"/>
</dbReference>